<evidence type="ECO:0000256" key="2">
    <source>
        <dbReference type="SAM" id="Phobius"/>
    </source>
</evidence>
<evidence type="ECO:0000313" key="4">
    <source>
        <dbReference type="Proteomes" id="UP001183629"/>
    </source>
</evidence>
<keyword evidence="2" id="KW-1133">Transmembrane helix</keyword>
<dbReference type="Proteomes" id="UP001183629">
    <property type="component" value="Unassembled WGS sequence"/>
</dbReference>
<protein>
    <submittedName>
        <fullName evidence="3">Uncharacterized protein</fullName>
    </submittedName>
</protein>
<feature type="compositionally biased region" description="Pro residues" evidence="1">
    <location>
        <begin position="8"/>
        <end position="26"/>
    </location>
</feature>
<evidence type="ECO:0000256" key="1">
    <source>
        <dbReference type="SAM" id="MobiDB-lite"/>
    </source>
</evidence>
<evidence type="ECO:0000313" key="3">
    <source>
        <dbReference type="EMBL" id="MDR7323824.1"/>
    </source>
</evidence>
<comment type="caution">
    <text evidence="3">The sequence shown here is derived from an EMBL/GenBank/DDBJ whole genome shotgun (WGS) entry which is preliminary data.</text>
</comment>
<dbReference type="RefSeq" id="WP_310416303.1">
    <property type="nucleotide sequence ID" value="NZ_JAVDYC010000001.1"/>
</dbReference>
<organism evidence="3 4">
    <name type="scientific">Catenuloplanes niger</name>
    <dbReference type="NCBI Taxonomy" id="587534"/>
    <lineage>
        <taxon>Bacteria</taxon>
        <taxon>Bacillati</taxon>
        <taxon>Actinomycetota</taxon>
        <taxon>Actinomycetes</taxon>
        <taxon>Micromonosporales</taxon>
        <taxon>Micromonosporaceae</taxon>
        <taxon>Catenuloplanes</taxon>
    </lineage>
</organism>
<accession>A0AAE3ZPT6</accession>
<feature type="region of interest" description="Disordered" evidence="1">
    <location>
        <begin position="1"/>
        <end position="30"/>
    </location>
</feature>
<dbReference type="EMBL" id="JAVDYC010000001">
    <property type="protein sequence ID" value="MDR7323824.1"/>
    <property type="molecule type" value="Genomic_DNA"/>
</dbReference>
<keyword evidence="2" id="KW-0812">Transmembrane</keyword>
<reference evidence="3 4" key="1">
    <citation type="submission" date="2023-07" db="EMBL/GenBank/DDBJ databases">
        <title>Sequencing the genomes of 1000 actinobacteria strains.</title>
        <authorList>
            <person name="Klenk H.-P."/>
        </authorList>
    </citation>
    <scope>NUCLEOTIDE SEQUENCE [LARGE SCALE GENOMIC DNA]</scope>
    <source>
        <strain evidence="3 4">DSM 44711</strain>
    </source>
</reference>
<sequence length="182" mass="20502">MEQSQPDEPNPPPRQEPGAPETPPSAKPVKRRRSWKTVVLVIASVLGVLCSGTVGYGLWWYNQETKPDRSAPDVVVDNYLRALLVENNPVQRSFYECSDRRGLAAIEALRSDIVEREEKFGTDFQVTWGSIKESGTGSDRQATVDIRLSAIVDGFPQSDIQSWQLDVRDQDEWRVCGARRLD</sequence>
<feature type="transmembrane region" description="Helical" evidence="2">
    <location>
        <begin position="37"/>
        <end position="61"/>
    </location>
</feature>
<keyword evidence="2" id="KW-0472">Membrane</keyword>
<name>A0AAE3ZPT6_9ACTN</name>
<dbReference type="AlphaFoldDB" id="A0AAE3ZPT6"/>
<proteinExistence type="predicted"/>
<keyword evidence="4" id="KW-1185">Reference proteome</keyword>
<gene>
    <name evidence="3" type="ORF">J2S44_004074</name>
</gene>